<dbReference type="PANTHER" id="PTHR35245">
    <property type="match status" value="1"/>
</dbReference>
<feature type="compositionally biased region" description="Polar residues" evidence="1">
    <location>
        <begin position="1180"/>
        <end position="1192"/>
    </location>
</feature>
<dbReference type="SMART" id="SM00710">
    <property type="entry name" value="PbH1"/>
    <property type="match status" value="5"/>
</dbReference>
<dbReference type="EMBL" id="JAPFFF010000017">
    <property type="protein sequence ID" value="KAK8863481.1"/>
    <property type="molecule type" value="Genomic_DNA"/>
</dbReference>
<evidence type="ECO:0000256" key="2">
    <source>
        <dbReference type="SAM" id="Phobius"/>
    </source>
</evidence>
<dbReference type="InterPro" id="IPR012334">
    <property type="entry name" value="Pectin_lyas_fold"/>
</dbReference>
<organism evidence="3 5">
    <name type="scientific">Tritrichomonas musculus</name>
    <dbReference type="NCBI Taxonomy" id="1915356"/>
    <lineage>
        <taxon>Eukaryota</taxon>
        <taxon>Metamonada</taxon>
        <taxon>Parabasalia</taxon>
        <taxon>Tritrichomonadida</taxon>
        <taxon>Tritrichomonadidae</taxon>
        <taxon>Tritrichomonas</taxon>
    </lineage>
</organism>
<dbReference type="Gene3D" id="2.160.20.10">
    <property type="entry name" value="Single-stranded right-handed beta-helix, Pectin lyase-like"/>
    <property type="match status" value="2"/>
</dbReference>
<dbReference type="EMBL" id="JAPFFF010000328">
    <property type="protein sequence ID" value="KAK8834740.1"/>
    <property type="molecule type" value="Genomic_DNA"/>
</dbReference>
<dbReference type="InterPro" id="IPR011050">
    <property type="entry name" value="Pectin_lyase_fold/virulence"/>
</dbReference>
<feature type="region of interest" description="Disordered" evidence="1">
    <location>
        <begin position="316"/>
        <end position="336"/>
    </location>
</feature>
<feature type="transmembrane region" description="Helical" evidence="2">
    <location>
        <begin position="1261"/>
        <end position="1284"/>
    </location>
</feature>
<evidence type="ECO:0000313" key="5">
    <source>
        <dbReference type="Proteomes" id="UP001470230"/>
    </source>
</evidence>
<name>A0ABR2GNB8_9EUKA</name>
<evidence type="ECO:0008006" key="6">
    <source>
        <dbReference type="Google" id="ProtNLM"/>
    </source>
</evidence>
<evidence type="ECO:0000313" key="4">
    <source>
        <dbReference type="EMBL" id="KAK8863481.1"/>
    </source>
</evidence>
<feature type="compositionally biased region" description="Low complexity" evidence="1">
    <location>
        <begin position="631"/>
        <end position="679"/>
    </location>
</feature>
<comment type="caution">
    <text evidence="3">The sequence shown here is derived from an EMBL/GenBank/DDBJ whole genome shotgun (WGS) entry which is preliminary data.</text>
</comment>
<feature type="region of interest" description="Disordered" evidence="1">
    <location>
        <begin position="1305"/>
        <end position="1326"/>
    </location>
</feature>
<gene>
    <name evidence="4" type="ORF">M9Y10_011165</name>
    <name evidence="3" type="ORF">M9Y10_025847</name>
</gene>
<reference evidence="3 5" key="1">
    <citation type="submission" date="2024-04" db="EMBL/GenBank/DDBJ databases">
        <title>Tritrichomonas musculus Genome.</title>
        <authorList>
            <person name="Alves-Ferreira E."/>
            <person name="Grigg M."/>
            <person name="Lorenzi H."/>
            <person name="Galac M."/>
        </authorList>
    </citation>
    <scope>NUCLEOTIDE SEQUENCE [LARGE SCALE GENOMIC DNA]</scope>
    <source>
        <strain evidence="3 5">EAF2021</strain>
    </source>
</reference>
<protein>
    <recommendedName>
        <fullName evidence="6">Polymorphic outer membrane protein</fullName>
    </recommendedName>
</protein>
<proteinExistence type="predicted"/>
<evidence type="ECO:0000256" key="1">
    <source>
        <dbReference type="SAM" id="MobiDB-lite"/>
    </source>
</evidence>
<dbReference type="SUPFAM" id="SSF51126">
    <property type="entry name" value="Pectin lyase-like"/>
    <property type="match status" value="2"/>
</dbReference>
<dbReference type="InterPro" id="IPR006626">
    <property type="entry name" value="PbH1"/>
</dbReference>
<keyword evidence="5" id="KW-1185">Reference proteome</keyword>
<keyword evidence="2" id="KW-1133">Transmembrane helix</keyword>
<feature type="region of interest" description="Disordered" evidence="1">
    <location>
        <begin position="624"/>
        <end position="679"/>
    </location>
</feature>
<dbReference type="SUPFAM" id="SSF69349">
    <property type="entry name" value="Phage fibre proteins"/>
    <property type="match status" value="4"/>
</dbReference>
<keyword evidence="2" id="KW-0812">Transmembrane</keyword>
<dbReference type="Proteomes" id="UP001470230">
    <property type="component" value="Unassembled WGS sequence"/>
</dbReference>
<dbReference type="PANTHER" id="PTHR35245:SF2">
    <property type="entry name" value="DISINTEGRIN DOMAIN-CONTAINING PROTEIN"/>
    <property type="match status" value="1"/>
</dbReference>
<evidence type="ECO:0000313" key="3">
    <source>
        <dbReference type="EMBL" id="KAK8834740.1"/>
    </source>
</evidence>
<accession>A0ABR2GNB8</accession>
<sequence>MFFLLLDILKNISFPKYYKKNNNELAYKKDIWYSDSIHKKISKITCSPPSGYTELKEGSENSFPTNAKLYACNKNLNHLNADGSIVDLEHCTFTKIKDTGTNGGGAVYIKTTGNSGKNTISVEIKYCLFTENHGSIGGAISIFTQQNARKFYIVNCEFIKNEATSTSGLGGAICAKLTYGFIENCIFNNNKGAKGRDVYYESKTTTTSLKAEQKLTFNNNTFKNDLNAGTNSLIYMAWNDKCSISFQKNQIIIGQSVSANVKLFEYSGTLKQTKISLSNNCIYPSESNIIKAKDLTFFKSGFPTICKVDESTTPIQIPTQTPTTSIQTPTIEPTQTPTIEPTQIITSKPPDTIVCPSKPTKSLLELQENQGLPSGNTKNIYAENKNLKNIKGTNCNIVICHCSFIGIEDRSSNGGGAIYISGSRSNPTGNSTITGCTFKKCKGQKGGAVSISTEQRVRLFAFNYCTFEENEATGTDKYGGAIYFLWAFGSIHKCTFINNKGKNGCDFYYKYKNKDPISANFLEISENTFESNINDNLDKCLIYFDWSSKTSTITFKSNNVKIGSSVSDLYLFGDTTGFVSSYISLSDNCIIPGKSYIVKSNYVAFEQYKNGFLDECSKDQIMPSLTKSPKPTVTATPEATVTATPEATVTATPEATVTATPEATVTATPEATVTATPEATVTATPEATVTATPEATVTATPEATVTATPEATVTATPEATVTATPEATVTATPEATVTATPEATVTATPEATVTATPEATVTATPEATVTATPEATVTATPEATVTATPEATVTATPEATVTATPEATVTATPEATVTATPEATVTATPEATVTATPEATVTATPEATVTATPEATVTATPEATVTATPEATVTATPEATVTATPEATVTATPEATVTATPEATVTATPEATVTATPEATVTATPEATVTATPEATVTATPEATVTATPEATVTATPEATVTATPEATVTATPEATVTATPEATVTATPEATVTATPEATVTATPEATVTATPEATVTATPEATVTATPEATVTATPEPTVTATPEATVTATPEATVTATPEATVTATPEATVTATPEATVTATPEATVTATPEATVTATPEATVTATPEATVTATPEATVTATLESIIEGTLKYTAIAKPEPTLVATMTDVPIPTIKETNEYTKIVSSTKTHPPKPDESQTFIESPKATPTATQHCIQSKTEFSSSESFMKTPDPATYIISTAYEVETSSKNDDEMINQTSSNDTTNAILKSTKSNKTKIVIGICAGLVAFLVLTALTAFLIIHKKSKERIKYQAYDTEQSKLYSIDHEQNSENNPLYNDDINANKDPFMEDFDEL</sequence>
<keyword evidence="2" id="KW-0472">Membrane</keyword>
<feature type="region of interest" description="Disordered" evidence="1">
    <location>
        <begin position="1166"/>
        <end position="1192"/>
    </location>
</feature>